<protein>
    <submittedName>
        <fullName evidence="8">Wiskott-Aldrich syndrome protein member 1</fullName>
    </submittedName>
</protein>
<evidence type="ECO:0000256" key="3">
    <source>
        <dbReference type="ARBA" id="ARBA00022490"/>
    </source>
</evidence>
<comment type="subcellular location">
    <subcellularLocation>
        <location evidence="1">Cytoplasm</location>
        <location evidence="1">Cytoskeleton</location>
    </subcellularLocation>
</comment>
<dbReference type="GO" id="GO:0030036">
    <property type="term" value="P:actin cytoskeleton organization"/>
    <property type="evidence" value="ECO:0007669"/>
    <property type="project" value="InterPro"/>
</dbReference>
<dbReference type="Proteomes" id="UP001163046">
    <property type="component" value="Unassembled WGS sequence"/>
</dbReference>
<keyword evidence="3" id="KW-0963">Cytoplasm</keyword>
<comment type="caution">
    <text evidence="8">The sequence shown here is derived from an EMBL/GenBank/DDBJ whole genome shotgun (WGS) entry which is preliminary data.</text>
</comment>
<comment type="similarity">
    <text evidence="2">Belongs to the SCAR/WAVE family.</text>
</comment>
<dbReference type="GO" id="GO:0034237">
    <property type="term" value="F:protein kinase A regulatory subunit binding"/>
    <property type="evidence" value="ECO:0007669"/>
    <property type="project" value="TreeGrafter"/>
</dbReference>
<evidence type="ECO:0000256" key="5">
    <source>
        <dbReference type="ARBA" id="ARBA00023203"/>
    </source>
</evidence>
<evidence type="ECO:0000256" key="7">
    <source>
        <dbReference type="SAM" id="Coils"/>
    </source>
</evidence>
<name>A0A9X0A786_9CNID</name>
<keyword evidence="7" id="KW-0175">Coiled coil</keyword>
<dbReference type="InterPro" id="IPR028288">
    <property type="entry name" value="SCAR/WAVE_fam"/>
</dbReference>
<keyword evidence="6" id="KW-0206">Cytoskeleton</keyword>
<dbReference type="PANTHER" id="PTHR12902">
    <property type="entry name" value="WASP-1"/>
    <property type="match status" value="1"/>
</dbReference>
<evidence type="ECO:0000256" key="4">
    <source>
        <dbReference type="ARBA" id="ARBA00022553"/>
    </source>
</evidence>
<dbReference type="GO" id="GO:0071933">
    <property type="term" value="F:Arp2/3 complex binding"/>
    <property type="evidence" value="ECO:0007669"/>
    <property type="project" value="TreeGrafter"/>
</dbReference>
<reference evidence="8" key="1">
    <citation type="submission" date="2023-01" db="EMBL/GenBank/DDBJ databases">
        <title>Genome assembly of the deep-sea coral Lophelia pertusa.</title>
        <authorList>
            <person name="Herrera S."/>
            <person name="Cordes E."/>
        </authorList>
    </citation>
    <scope>NUCLEOTIDE SEQUENCE</scope>
    <source>
        <strain evidence="8">USNM1676648</strain>
        <tissue evidence="8">Polyp</tissue>
    </source>
</reference>
<dbReference type="GO" id="GO:0003779">
    <property type="term" value="F:actin binding"/>
    <property type="evidence" value="ECO:0007669"/>
    <property type="project" value="UniProtKB-KW"/>
</dbReference>
<evidence type="ECO:0000256" key="2">
    <source>
        <dbReference type="ARBA" id="ARBA00006993"/>
    </source>
</evidence>
<dbReference type="Gene3D" id="1.20.5.340">
    <property type="match status" value="1"/>
</dbReference>
<evidence type="ECO:0000256" key="6">
    <source>
        <dbReference type="ARBA" id="ARBA00023212"/>
    </source>
</evidence>
<dbReference type="GO" id="GO:0005856">
    <property type="term" value="C:cytoskeleton"/>
    <property type="evidence" value="ECO:0007669"/>
    <property type="project" value="UniProtKB-SubCell"/>
</dbReference>
<proteinExistence type="inferred from homology"/>
<organism evidence="8 9">
    <name type="scientific">Desmophyllum pertusum</name>
    <dbReference type="NCBI Taxonomy" id="174260"/>
    <lineage>
        <taxon>Eukaryota</taxon>
        <taxon>Metazoa</taxon>
        <taxon>Cnidaria</taxon>
        <taxon>Anthozoa</taxon>
        <taxon>Hexacorallia</taxon>
        <taxon>Scleractinia</taxon>
        <taxon>Caryophylliina</taxon>
        <taxon>Caryophylliidae</taxon>
        <taxon>Desmophyllum</taxon>
    </lineage>
</organism>
<dbReference type="AlphaFoldDB" id="A0A9X0A786"/>
<dbReference type="OrthoDB" id="1060785at2759"/>
<keyword evidence="9" id="KW-1185">Reference proteome</keyword>
<dbReference type="GO" id="GO:2000601">
    <property type="term" value="P:positive regulation of Arp2/3 complex-mediated actin nucleation"/>
    <property type="evidence" value="ECO:0007669"/>
    <property type="project" value="TreeGrafter"/>
</dbReference>
<dbReference type="EMBL" id="MU825396">
    <property type="protein sequence ID" value="KAJ7394265.1"/>
    <property type="molecule type" value="Genomic_DNA"/>
</dbReference>
<dbReference type="GO" id="GO:0031209">
    <property type="term" value="C:SCAR complex"/>
    <property type="evidence" value="ECO:0007669"/>
    <property type="project" value="TreeGrafter"/>
</dbReference>
<keyword evidence="5" id="KW-0009">Actin-binding</keyword>
<evidence type="ECO:0000256" key="1">
    <source>
        <dbReference type="ARBA" id="ARBA00004245"/>
    </source>
</evidence>
<keyword evidence="4" id="KW-0597">Phosphoprotein</keyword>
<accession>A0A9X0A786</accession>
<feature type="coiled-coil region" evidence="7">
    <location>
        <begin position="66"/>
        <end position="93"/>
    </location>
</feature>
<dbReference type="Gene3D" id="6.10.280.150">
    <property type="match status" value="1"/>
</dbReference>
<evidence type="ECO:0000313" key="9">
    <source>
        <dbReference type="Proteomes" id="UP001163046"/>
    </source>
</evidence>
<evidence type="ECO:0000313" key="8">
    <source>
        <dbReference type="EMBL" id="KAJ7394265.1"/>
    </source>
</evidence>
<dbReference type="FunFam" id="1.20.5.340:FF:000012">
    <property type="entry name" value="Wiskott-Aldrich syndrome protein family member 1"/>
    <property type="match status" value="1"/>
</dbReference>
<dbReference type="PANTHER" id="PTHR12902:SF1">
    <property type="entry name" value="WISKOTT-ALDRICH SYNDROME PROTEIN FAMILY MEMBER"/>
    <property type="match status" value="1"/>
</dbReference>
<sequence length="234" mass="26858">MPLIKRSVDPIELSRGKLDDGLKSELEAVSVNTLCGIMRQLSSISKHAEDLFGELCAETNNIFQRTNSLDERIQNLSQKVTQLDSNVEEVSLQDINLRKAFKCTIVTDQQVLASSTLPSAMKDRYSGCDKPPRLQELNPYRDDNQDALKIYTDPTYFFELWCEEMRKETEKKKKRRVSEGLRHLVFFFSYQLNVTDFCTKKLNVLKLPNLVPRAISAFKMAGVREEDLGEQLIT</sequence>
<gene>
    <name evidence="8" type="primary">WASF1</name>
    <name evidence="8" type="ORF">OS493_000067</name>
</gene>